<feature type="domain" description="DUF6089" evidence="2">
    <location>
        <begin position="32"/>
        <end position="242"/>
    </location>
</feature>
<keyword evidence="4" id="KW-1185">Reference proteome</keyword>
<evidence type="ECO:0000313" key="3">
    <source>
        <dbReference type="EMBL" id="OUJ73723.1"/>
    </source>
</evidence>
<sequence>MIKRYSTFLLALPFLTLAASSLQAQNYSKHDRYRSVGLSLNGLSYFGDVTPNNGMSGLRLGSTRPGVALSVTQRFTERISARAALSYGRITGQDTKAIDDHDAGAQMRYARNINFRNDLVELSATGVFDLIENWNDYLRRPDFVPYVFAGVAVFHHNPKGLVEGGTVPEGLDQGSYLALQPLHTEGQNTGYRRTQFALPFGGGVRYRLNKDLDLGLEVGWRKTFTDYLDDVSGTYTEVNNLASPEALYFGHDITRNDANSVALPGQARGNGQRHDWYMVTGVTVQYVVPQFKNAFKLR</sequence>
<dbReference type="InterPro" id="IPR045743">
    <property type="entry name" value="DUF6089"/>
</dbReference>
<accession>A0A243WDI0</accession>
<comment type="caution">
    <text evidence="3">The sequence shown here is derived from an EMBL/GenBank/DDBJ whole genome shotgun (WGS) entry which is preliminary data.</text>
</comment>
<dbReference type="RefSeq" id="WP_086594328.1">
    <property type="nucleotide sequence ID" value="NZ_MTSE01000005.1"/>
</dbReference>
<proteinExistence type="predicted"/>
<name>A0A243WDI0_9BACT</name>
<feature type="chain" id="PRO_5012557624" description="DUF6089 domain-containing protein" evidence="1">
    <location>
        <begin position="25"/>
        <end position="298"/>
    </location>
</feature>
<protein>
    <recommendedName>
        <fullName evidence="2">DUF6089 domain-containing protein</fullName>
    </recommendedName>
</protein>
<dbReference type="AlphaFoldDB" id="A0A243WDI0"/>
<dbReference type="InterPro" id="IPR011250">
    <property type="entry name" value="OMP/PagP_B-barrel"/>
</dbReference>
<evidence type="ECO:0000313" key="4">
    <source>
        <dbReference type="Proteomes" id="UP000194873"/>
    </source>
</evidence>
<dbReference type="SUPFAM" id="SSF56925">
    <property type="entry name" value="OMPA-like"/>
    <property type="match status" value="1"/>
</dbReference>
<feature type="signal peptide" evidence="1">
    <location>
        <begin position="1"/>
        <end position="24"/>
    </location>
</feature>
<dbReference type="Proteomes" id="UP000194873">
    <property type="component" value="Unassembled WGS sequence"/>
</dbReference>
<reference evidence="3 4" key="1">
    <citation type="submission" date="2017-01" db="EMBL/GenBank/DDBJ databases">
        <title>A new Hymenobacter.</title>
        <authorList>
            <person name="Liang Y."/>
            <person name="Feng F."/>
        </authorList>
    </citation>
    <scope>NUCLEOTIDE SEQUENCE [LARGE SCALE GENOMIC DNA]</scope>
    <source>
        <strain evidence="3">MIMBbqt21</strain>
    </source>
</reference>
<evidence type="ECO:0000256" key="1">
    <source>
        <dbReference type="SAM" id="SignalP"/>
    </source>
</evidence>
<dbReference type="Pfam" id="PF19573">
    <property type="entry name" value="DUF6089"/>
    <property type="match status" value="1"/>
</dbReference>
<dbReference type="OrthoDB" id="654178at2"/>
<dbReference type="EMBL" id="MTSE01000005">
    <property type="protein sequence ID" value="OUJ73723.1"/>
    <property type="molecule type" value="Genomic_DNA"/>
</dbReference>
<keyword evidence="1" id="KW-0732">Signal</keyword>
<organism evidence="3 4">
    <name type="scientific">Hymenobacter crusticola</name>
    <dbReference type="NCBI Taxonomy" id="1770526"/>
    <lineage>
        <taxon>Bacteria</taxon>
        <taxon>Pseudomonadati</taxon>
        <taxon>Bacteroidota</taxon>
        <taxon>Cytophagia</taxon>
        <taxon>Cytophagales</taxon>
        <taxon>Hymenobacteraceae</taxon>
        <taxon>Hymenobacter</taxon>
    </lineage>
</organism>
<evidence type="ECO:0000259" key="2">
    <source>
        <dbReference type="Pfam" id="PF19573"/>
    </source>
</evidence>
<dbReference type="Gene3D" id="2.40.160.20">
    <property type="match status" value="1"/>
</dbReference>
<gene>
    <name evidence="3" type="ORF">BXP70_12115</name>
</gene>